<dbReference type="RefSeq" id="WP_331210880.1">
    <property type="nucleotide sequence ID" value="NZ_JAZGQL010000028.1"/>
</dbReference>
<dbReference type="PANTHER" id="PTHR33495">
    <property type="entry name" value="ANTI-SIGMA FACTOR ANTAGONIST TM_1081-RELATED-RELATED"/>
    <property type="match status" value="1"/>
</dbReference>
<dbReference type="EMBL" id="JAZGQL010000028">
    <property type="protein sequence ID" value="MEE6310860.1"/>
    <property type="molecule type" value="Genomic_DNA"/>
</dbReference>
<accession>A0ABU7SLR3</accession>
<dbReference type="SUPFAM" id="SSF52091">
    <property type="entry name" value="SpoIIaa-like"/>
    <property type="match status" value="1"/>
</dbReference>
<evidence type="ECO:0000313" key="5">
    <source>
        <dbReference type="Proteomes" id="UP001339911"/>
    </source>
</evidence>
<dbReference type="InterPro" id="IPR036513">
    <property type="entry name" value="STAS_dom_sf"/>
</dbReference>
<feature type="domain" description="STAS" evidence="3">
    <location>
        <begin position="29"/>
        <end position="115"/>
    </location>
</feature>
<comment type="similarity">
    <text evidence="1 2">Belongs to the anti-sigma-factor antagonist family.</text>
</comment>
<dbReference type="Gene3D" id="3.30.750.24">
    <property type="entry name" value="STAS domain"/>
    <property type="match status" value="1"/>
</dbReference>
<gene>
    <name evidence="4" type="ORF">V1634_28865</name>
</gene>
<dbReference type="InterPro" id="IPR002645">
    <property type="entry name" value="STAS_dom"/>
</dbReference>
<evidence type="ECO:0000259" key="3">
    <source>
        <dbReference type="PROSITE" id="PS50801"/>
    </source>
</evidence>
<protein>
    <recommendedName>
        <fullName evidence="2">Anti-sigma factor antagonist</fullName>
    </recommendedName>
</protein>
<dbReference type="CDD" id="cd07043">
    <property type="entry name" value="STAS_anti-anti-sigma_factors"/>
    <property type="match status" value="1"/>
</dbReference>
<organism evidence="4 5">
    <name type="scientific">Plantactinospora veratri</name>
    <dbReference type="NCBI Taxonomy" id="1436122"/>
    <lineage>
        <taxon>Bacteria</taxon>
        <taxon>Bacillati</taxon>
        <taxon>Actinomycetota</taxon>
        <taxon>Actinomycetes</taxon>
        <taxon>Micromonosporales</taxon>
        <taxon>Micromonosporaceae</taxon>
        <taxon>Plantactinospora</taxon>
    </lineage>
</organism>
<dbReference type="InterPro" id="IPR003658">
    <property type="entry name" value="Anti-sigma_ant"/>
</dbReference>
<dbReference type="NCBIfam" id="TIGR00377">
    <property type="entry name" value="ant_ant_sig"/>
    <property type="match status" value="1"/>
</dbReference>
<evidence type="ECO:0000256" key="1">
    <source>
        <dbReference type="ARBA" id="ARBA00009013"/>
    </source>
</evidence>
<dbReference type="PANTHER" id="PTHR33495:SF2">
    <property type="entry name" value="ANTI-SIGMA FACTOR ANTAGONIST TM_1081-RELATED"/>
    <property type="match status" value="1"/>
</dbReference>
<sequence length="134" mass="14613">MSTAQRALDPWGSGAPLAIALDPGTARSLTVRVTGDLDIDTVDLLRRTLDQVLRHEFASVAVDLSQLRFCDSSGLRVLLIANAEAERLGCRMYVVNPRPFVRRVFELTGVASLLGLPAGRRPEPQHRVQVSPPS</sequence>
<dbReference type="InterPro" id="IPR058548">
    <property type="entry name" value="MlaB-like_STAS"/>
</dbReference>
<keyword evidence="5" id="KW-1185">Reference proteome</keyword>
<dbReference type="PROSITE" id="PS50801">
    <property type="entry name" value="STAS"/>
    <property type="match status" value="1"/>
</dbReference>
<name>A0ABU7SLR3_9ACTN</name>
<comment type="caution">
    <text evidence="4">The sequence shown here is derived from an EMBL/GenBank/DDBJ whole genome shotgun (WGS) entry which is preliminary data.</text>
</comment>
<dbReference type="Pfam" id="PF13466">
    <property type="entry name" value="STAS_2"/>
    <property type="match status" value="1"/>
</dbReference>
<evidence type="ECO:0000313" key="4">
    <source>
        <dbReference type="EMBL" id="MEE6310860.1"/>
    </source>
</evidence>
<proteinExistence type="inferred from homology"/>
<reference evidence="4 5" key="1">
    <citation type="submission" date="2024-01" db="EMBL/GenBank/DDBJ databases">
        <title>Genome insights into Plantactinospora veratri sp. nov.</title>
        <authorList>
            <person name="Wang L."/>
        </authorList>
    </citation>
    <scope>NUCLEOTIDE SEQUENCE [LARGE SCALE GENOMIC DNA]</scope>
    <source>
        <strain evidence="4 5">NEAU-FHS4</strain>
    </source>
</reference>
<evidence type="ECO:0000256" key="2">
    <source>
        <dbReference type="RuleBase" id="RU003749"/>
    </source>
</evidence>
<dbReference type="Proteomes" id="UP001339911">
    <property type="component" value="Unassembled WGS sequence"/>
</dbReference>